<comment type="caution">
    <text evidence="2">The sequence shown here is derived from an EMBL/GenBank/DDBJ whole genome shotgun (WGS) entry which is preliminary data.</text>
</comment>
<accession>A0ABN7NHW3</accession>
<dbReference type="Proteomes" id="UP001153148">
    <property type="component" value="Unassembled WGS sequence"/>
</dbReference>
<evidence type="ECO:0000313" key="2">
    <source>
        <dbReference type="EMBL" id="CAG2054061.1"/>
    </source>
</evidence>
<dbReference type="EMBL" id="CAJPIN010000944">
    <property type="protein sequence ID" value="CAG2054061.1"/>
    <property type="molecule type" value="Genomic_DNA"/>
</dbReference>
<gene>
    <name evidence="2" type="ORF">TPAB3V08_LOCUS1100</name>
</gene>
<organism evidence="2 3">
    <name type="scientific">Timema podura</name>
    <name type="common">Walking stick</name>
    <dbReference type="NCBI Taxonomy" id="61482"/>
    <lineage>
        <taxon>Eukaryota</taxon>
        <taxon>Metazoa</taxon>
        <taxon>Ecdysozoa</taxon>
        <taxon>Arthropoda</taxon>
        <taxon>Hexapoda</taxon>
        <taxon>Insecta</taxon>
        <taxon>Pterygota</taxon>
        <taxon>Neoptera</taxon>
        <taxon>Polyneoptera</taxon>
        <taxon>Phasmatodea</taxon>
        <taxon>Timematodea</taxon>
        <taxon>Timematoidea</taxon>
        <taxon>Timematidae</taxon>
        <taxon>Timema</taxon>
    </lineage>
</organism>
<proteinExistence type="predicted"/>
<evidence type="ECO:0000256" key="1">
    <source>
        <dbReference type="SAM" id="MobiDB-lite"/>
    </source>
</evidence>
<evidence type="ECO:0008006" key="4">
    <source>
        <dbReference type="Google" id="ProtNLM"/>
    </source>
</evidence>
<feature type="region of interest" description="Disordered" evidence="1">
    <location>
        <begin position="1"/>
        <end position="25"/>
    </location>
</feature>
<reference evidence="2" key="1">
    <citation type="submission" date="2021-03" db="EMBL/GenBank/DDBJ databases">
        <authorList>
            <person name="Tran Van P."/>
        </authorList>
    </citation>
    <scope>NUCLEOTIDE SEQUENCE</scope>
</reference>
<evidence type="ECO:0000313" key="3">
    <source>
        <dbReference type="Proteomes" id="UP001153148"/>
    </source>
</evidence>
<protein>
    <recommendedName>
        <fullName evidence="4">40S ribosomal protein S30</fullName>
    </recommendedName>
</protein>
<sequence>MRIRTTGHRQAGACEQGTGKTGRQDQFSKKFYNRKFYQSLVRKCPVGCAQTVVPSCPRPKSMWSPLQ</sequence>
<name>A0ABN7NHW3_TIMPD</name>
<keyword evidence="3" id="KW-1185">Reference proteome</keyword>